<organism evidence="1 2">
    <name type="scientific">Candidatus Tagabacteria bacterium CG03_land_8_20_14_0_80_41_22</name>
    <dbReference type="NCBI Taxonomy" id="1975020"/>
    <lineage>
        <taxon>Bacteria</taxon>
        <taxon>Candidatus Tagaibacteriota</taxon>
    </lineage>
</organism>
<gene>
    <name evidence="1" type="ORF">COS58_01165</name>
</gene>
<dbReference type="SUPFAM" id="SSF141000">
    <property type="entry name" value="Glu-tRNAGln amidotransferase C subunit"/>
    <property type="match status" value="1"/>
</dbReference>
<proteinExistence type="predicted"/>
<dbReference type="Gene3D" id="1.10.20.60">
    <property type="entry name" value="Glu-tRNAGln amidotransferase C subunit, N-terminal domain"/>
    <property type="match status" value="1"/>
</dbReference>
<dbReference type="AlphaFoldDB" id="A0A2M7B989"/>
<protein>
    <recommendedName>
        <fullName evidence="3">Asp-tRNA(Asn)/Glu-tRNA(Gln) amidotransferase GatCAB subunit C</fullName>
    </recommendedName>
</protein>
<accession>A0A2M7B989</accession>
<comment type="caution">
    <text evidence="1">The sequence shown here is derived from an EMBL/GenBank/DDBJ whole genome shotgun (WGS) entry which is preliminary data.</text>
</comment>
<reference evidence="2" key="1">
    <citation type="submission" date="2017-09" db="EMBL/GenBank/DDBJ databases">
        <title>Depth-based differentiation of microbial function through sediment-hosted aquifers and enrichment of novel symbionts in the deep terrestrial subsurface.</title>
        <authorList>
            <person name="Probst A.J."/>
            <person name="Ladd B."/>
            <person name="Jarett J.K."/>
            <person name="Geller-Mcgrath D.E."/>
            <person name="Sieber C.M.K."/>
            <person name="Emerson J.B."/>
            <person name="Anantharaman K."/>
            <person name="Thomas B.C."/>
            <person name="Malmstrom R."/>
            <person name="Stieglmeier M."/>
            <person name="Klingl A."/>
            <person name="Woyke T."/>
            <person name="Ryan C.M."/>
            <person name="Banfield J.F."/>
        </authorList>
    </citation>
    <scope>NUCLEOTIDE SEQUENCE [LARGE SCALE GENOMIC DNA]</scope>
</reference>
<dbReference type="GO" id="GO:0006450">
    <property type="term" value="P:regulation of translational fidelity"/>
    <property type="evidence" value="ECO:0007669"/>
    <property type="project" value="InterPro"/>
</dbReference>
<dbReference type="Pfam" id="PF02686">
    <property type="entry name" value="GatC"/>
    <property type="match status" value="1"/>
</dbReference>
<name>A0A2M7B989_9BACT</name>
<sequence>MISLDEIKKLGLLSRIKITSHESQELQKGLDAILGYVSKLGKALTKETEVSASSISNVFRKDELIKDESEIQKGAHIRVKRIL</sequence>
<evidence type="ECO:0000313" key="2">
    <source>
        <dbReference type="Proteomes" id="UP000228561"/>
    </source>
</evidence>
<dbReference type="Proteomes" id="UP000228561">
    <property type="component" value="Unassembled WGS sequence"/>
</dbReference>
<dbReference type="InterPro" id="IPR003837">
    <property type="entry name" value="GatC"/>
</dbReference>
<evidence type="ECO:0000313" key="1">
    <source>
        <dbReference type="EMBL" id="PIU99641.1"/>
    </source>
</evidence>
<dbReference type="InterPro" id="IPR036113">
    <property type="entry name" value="Asp/Glu-ADT_sf_sub_c"/>
</dbReference>
<dbReference type="EMBL" id="PEVG01000014">
    <property type="protein sequence ID" value="PIU99641.1"/>
    <property type="molecule type" value="Genomic_DNA"/>
</dbReference>
<evidence type="ECO:0008006" key="3">
    <source>
        <dbReference type="Google" id="ProtNLM"/>
    </source>
</evidence>